<feature type="domain" description="Cupin type-2" evidence="1">
    <location>
        <begin position="38"/>
        <end position="102"/>
    </location>
</feature>
<dbReference type="SUPFAM" id="SSF51182">
    <property type="entry name" value="RmlC-like cupins"/>
    <property type="match status" value="1"/>
</dbReference>
<evidence type="ECO:0000259" key="1">
    <source>
        <dbReference type="Pfam" id="PF07883"/>
    </source>
</evidence>
<proteinExistence type="predicted"/>
<comment type="caution">
    <text evidence="2">The sequence shown here is derived from an EMBL/GenBank/DDBJ whole genome shotgun (WGS) entry which is preliminary data.</text>
</comment>
<dbReference type="Pfam" id="PF07883">
    <property type="entry name" value="Cupin_2"/>
    <property type="match status" value="1"/>
</dbReference>
<dbReference type="Gene3D" id="2.60.120.10">
    <property type="entry name" value="Jelly Rolls"/>
    <property type="match status" value="1"/>
</dbReference>
<evidence type="ECO:0000313" key="2">
    <source>
        <dbReference type="EMBL" id="MDX8484613.1"/>
    </source>
</evidence>
<protein>
    <submittedName>
        <fullName evidence="2">Cupin domain-containing protein</fullName>
    </submittedName>
</protein>
<dbReference type="RefSeq" id="WP_320295480.1">
    <property type="nucleotide sequence ID" value="NZ_JAVIIU010000004.1"/>
</dbReference>
<accession>A0ABU4YEA7</accession>
<name>A0ABU4YEA7_9HYPH</name>
<sequence length="149" mass="16362">MAAASVPYTVQWLGTSYRICLTAEQTASRLGMFESLDQPGYGPPRHIHKDEDETFQIQSGEVEFWMNGQTRIVGPGCVVHVPRGTEHTFRVLGDRPARMLTVMTPGGFEGFFAQMAERKCRIPDDMDQIAAIGARFGLTFTGPPLGLAG</sequence>
<keyword evidence="3" id="KW-1185">Reference proteome</keyword>
<dbReference type="InterPro" id="IPR011051">
    <property type="entry name" value="RmlC_Cupin_sf"/>
</dbReference>
<dbReference type="EMBL" id="JAVIIV010000002">
    <property type="protein sequence ID" value="MDX8484613.1"/>
    <property type="molecule type" value="Genomic_DNA"/>
</dbReference>
<gene>
    <name evidence="2" type="ORF">RFM52_05385</name>
</gene>
<dbReference type="PANTHER" id="PTHR36440:SF1">
    <property type="entry name" value="PUTATIVE (AFU_ORTHOLOGUE AFUA_8G07350)-RELATED"/>
    <property type="match status" value="1"/>
</dbReference>
<evidence type="ECO:0000313" key="3">
    <source>
        <dbReference type="Proteomes" id="UP001280156"/>
    </source>
</evidence>
<reference evidence="2 3" key="1">
    <citation type="submission" date="2023-08" db="EMBL/GenBank/DDBJ databases">
        <title>Implementing the SeqCode for naming new Mesorhizobium species isolated from Vachellia karroo root nodules.</title>
        <authorList>
            <person name="Van Lill M."/>
        </authorList>
    </citation>
    <scope>NUCLEOTIDE SEQUENCE [LARGE SCALE GENOMIC DNA]</scope>
    <source>
        <strain evidence="2 3">VK2B</strain>
    </source>
</reference>
<dbReference type="InterPro" id="IPR014710">
    <property type="entry name" value="RmlC-like_jellyroll"/>
</dbReference>
<dbReference type="Proteomes" id="UP001280156">
    <property type="component" value="Unassembled WGS sequence"/>
</dbReference>
<dbReference type="InterPro" id="IPR013096">
    <property type="entry name" value="Cupin_2"/>
</dbReference>
<dbReference type="InterPro" id="IPR053146">
    <property type="entry name" value="QDO-like"/>
</dbReference>
<dbReference type="PANTHER" id="PTHR36440">
    <property type="entry name" value="PUTATIVE (AFU_ORTHOLOGUE AFUA_8G07350)-RELATED"/>
    <property type="match status" value="1"/>
</dbReference>
<organism evidence="2 3">
    <name type="scientific">Mesorhizobium humile</name>
    <dbReference type="NCBI Taxonomy" id="3072313"/>
    <lineage>
        <taxon>Bacteria</taxon>
        <taxon>Pseudomonadati</taxon>
        <taxon>Pseudomonadota</taxon>
        <taxon>Alphaproteobacteria</taxon>
        <taxon>Hyphomicrobiales</taxon>
        <taxon>Phyllobacteriaceae</taxon>
        <taxon>Mesorhizobium</taxon>
    </lineage>
</organism>